<dbReference type="Proteomes" id="UP000218887">
    <property type="component" value="Unassembled WGS sequence"/>
</dbReference>
<dbReference type="NCBIfam" id="TIGR00525">
    <property type="entry name" value="folB"/>
    <property type="match status" value="1"/>
</dbReference>
<dbReference type="InterPro" id="IPR006157">
    <property type="entry name" value="FolB_dom"/>
</dbReference>
<dbReference type="GO" id="GO:0004150">
    <property type="term" value="F:dihydroneopterin aldolase activity"/>
    <property type="evidence" value="ECO:0007669"/>
    <property type="project" value="UniProtKB-UniRule"/>
</dbReference>
<dbReference type="PANTHER" id="PTHR42844:SF1">
    <property type="entry name" value="DIHYDRONEOPTERIN ALDOLASE 1-RELATED"/>
    <property type="match status" value="1"/>
</dbReference>
<dbReference type="Gene3D" id="3.30.1130.10">
    <property type="match status" value="1"/>
</dbReference>
<dbReference type="GO" id="GO:0046654">
    <property type="term" value="P:tetrahydrofolate biosynthetic process"/>
    <property type="evidence" value="ECO:0007669"/>
    <property type="project" value="UniProtKB-UniRule"/>
</dbReference>
<feature type="domain" description="Dihydroneopterin aldolase/epimerase" evidence="7">
    <location>
        <begin position="4"/>
        <end position="117"/>
    </location>
</feature>
<dbReference type="PANTHER" id="PTHR42844">
    <property type="entry name" value="DIHYDRONEOPTERIN ALDOLASE 1-RELATED"/>
    <property type="match status" value="1"/>
</dbReference>
<keyword evidence="4 6" id="KW-0289">Folate biosynthesis</keyword>
<keyword evidence="9" id="KW-1185">Reference proteome</keyword>
<keyword evidence="5 6" id="KW-0456">Lyase</keyword>
<evidence type="ECO:0000256" key="3">
    <source>
        <dbReference type="ARBA" id="ARBA00005708"/>
    </source>
</evidence>
<comment type="function">
    <text evidence="6">Catalyzes the conversion of 7,8-dihydroneopterin to 6-hydroxymethyl-7,8-dihydropterin.</text>
</comment>
<evidence type="ECO:0000256" key="4">
    <source>
        <dbReference type="ARBA" id="ARBA00022909"/>
    </source>
</evidence>
<dbReference type="GO" id="GO:0046656">
    <property type="term" value="P:folic acid biosynthetic process"/>
    <property type="evidence" value="ECO:0007669"/>
    <property type="project" value="UniProtKB-UniRule"/>
</dbReference>
<evidence type="ECO:0000313" key="8">
    <source>
        <dbReference type="EMBL" id="PAV28586.1"/>
    </source>
</evidence>
<evidence type="ECO:0000256" key="2">
    <source>
        <dbReference type="ARBA" id="ARBA00005013"/>
    </source>
</evidence>
<dbReference type="EMBL" id="NPOA01000012">
    <property type="protein sequence ID" value="PAV28586.1"/>
    <property type="molecule type" value="Genomic_DNA"/>
</dbReference>
<sequence>MDKISLNNMQFYGFHGLLPEENKLGQRFNVDVELFVDLQKPGKTDDMNDSVHYGQVYEVVQEIVEGKAKNLIEAVAESIAASLLTSFELLNGCTVKVIKPDPPIPGHYQSVAVEIYREKSV</sequence>
<dbReference type="OrthoDB" id="9803748at2"/>
<organism evidence="8 9">
    <name type="scientific">Virgibacillus profundi</name>
    <dbReference type="NCBI Taxonomy" id="2024555"/>
    <lineage>
        <taxon>Bacteria</taxon>
        <taxon>Bacillati</taxon>
        <taxon>Bacillota</taxon>
        <taxon>Bacilli</taxon>
        <taxon>Bacillales</taxon>
        <taxon>Bacillaceae</taxon>
        <taxon>Virgibacillus</taxon>
    </lineage>
</organism>
<accession>A0A2A2IB96</accession>
<dbReference type="AlphaFoldDB" id="A0A2A2IB96"/>
<dbReference type="Pfam" id="PF02152">
    <property type="entry name" value="FolB"/>
    <property type="match status" value="1"/>
</dbReference>
<gene>
    <name evidence="8" type="primary">folB</name>
    <name evidence="8" type="ORF">CIL05_16775</name>
</gene>
<dbReference type="InterPro" id="IPR006156">
    <property type="entry name" value="Dihydroneopterin_aldolase"/>
</dbReference>
<dbReference type="RefSeq" id="WP_095656700.1">
    <property type="nucleotide sequence ID" value="NZ_NPOA01000012.1"/>
</dbReference>
<dbReference type="CDD" id="cd00534">
    <property type="entry name" value="DHNA_DHNTPE"/>
    <property type="match status" value="1"/>
</dbReference>
<evidence type="ECO:0000256" key="5">
    <source>
        <dbReference type="ARBA" id="ARBA00023239"/>
    </source>
</evidence>
<dbReference type="GO" id="GO:0005737">
    <property type="term" value="C:cytoplasm"/>
    <property type="evidence" value="ECO:0007669"/>
    <property type="project" value="TreeGrafter"/>
</dbReference>
<dbReference type="SUPFAM" id="SSF55620">
    <property type="entry name" value="Tetrahydrobiopterin biosynthesis enzymes-like"/>
    <property type="match status" value="1"/>
</dbReference>
<name>A0A2A2IB96_9BACI</name>
<evidence type="ECO:0000259" key="7">
    <source>
        <dbReference type="SMART" id="SM00905"/>
    </source>
</evidence>
<comment type="pathway">
    <text evidence="2 6">Cofactor biosynthesis; tetrahydrofolate biosynthesis; 2-amino-4-hydroxy-6-hydroxymethyl-7,8-dihydropteridine diphosphate from 7,8-dihydroneopterin triphosphate: step 3/4.</text>
</comment>
<evidence type="ECO:0000313" key="9">
    <source>
        <dbReference type="Proteomes" id="UP000218887"/>
    </source>
</evidence>
<dbReference type="FunFam" id="3.30.1130.10:FF:000003">
    <property type="entry name" value="7,8-dihydroneopterin aldolase"/>
    <property type="match status" value="1"/>
</dbReference>
<evidence type="ECO:0000256" key="6">
    <source>
        <dbReference type="RuleBase" id="RU362079"/>
    </source>
</evidence>
<comment type="catalytic activity">
    <reaction evidence="1 6">
        <text>7,8-dihydroneopterin = 6-hydroxymethyl-7,8-dihydropterin + glycolaldehyde</text>
        <dbReference type="Rhea" id="RHEA:10540"/>
        <dbReference type="ChEBI" id="CHEBI:17001"/>
        <dbReference type="ChEBI" id="CHEBI:17071"/>
        <dbReference type="ChEBI" id="CHEBI:44841"/>
        <dbReference type="EC" id="4.1.2.25"/>
    </reaction>
</comment>
<reference evidence="8 9" key="1">
    <citation type="submission" date="2017-08" db="EMBL/GenBank/DDBJ databases">
        <title>Virgibacillus indicus sp. nov. and Virgibacillus profoundi sp. nov, two moderately halophilic bacteria isolated from marine sediment by using the Microfluidic Streak Plate.</title>
        <authorList>
            <person name="Xu B."/>
            <person name="Hu B."/>
            <person name="Wang J."/>
            <person name="Zhu Y."/>
            <person name="Huang L."/>
            <person name="Du W."/>
            <person name="Huang Y."/>
        </authorList>
    </citation>
    <scope>NUCLEOTIDE SEQUENCE [LARGE SCALE GENOMIC DNA]</scope>
    <source>
        <strain evidence="8 9">IO3-P3-H5</strain>
    </source>
</reference>
<dbReference type="UniPathway" id="UPA00077">
    <property type="reaction ID" value="UER00154"/>
</dbReference>
<comment type="caution">
    <text evidence="8">The sequence shown here is derived from an EMBL/GenBank/DDBJ whole genome shotgun (WGS) entry which is preliminary data.</text>
</comment>
<dbReference type="EC" id="4.1.2.25" evidence="6"/>
<proteinExistence type="inferred from homology"/>
<evidence type="ECO:0000256" key="1">
    <source>
        <dbReference type="ARBA" id="ARBA00001353"/>
    </source>
</evidence>
<comment type="similarity">
    <text evidence="3 6">Belongs to the DHNA family.</text>
</comment>
<protein>
    <recommendedName>
        <fullName evidence="6">7,8-dihydroneopterin aldolase</fullName>
        <ecNumber evidence="6">4.1.2.25</ecNumber>
    </recommendedName>
</protein>
<dbReference type="InterPro" id="IPR043133">
    <property type="entry name" value="GTP-CH-I_C/QueF"/>
</dbReference>
<dbReference type="SMART" id="SM00905">
    <property type="entry name" value="FolB"/>
    <property type="match status" value="1"/>
</dbReference>
<dbReference type="NCBIfam" id="TIGR00526">
    <property type="entry name" value="folB_dom"/>
    <property type="match status" value="1"/>
</dbReference>